<evidence type="ECO:0000259" key="5">
    <source>
        <dbReference type="Pfam" id="PF13657"/>
    </source>
</evidence>
<sequence length="438" mass="48636">MPALDLWMNGEHVAEWARDRRGVDVLRYRPEWLASVHVRAISLSLPLLPDGGEHRGDVVDAFFENLLPDSEPIRRRMRQRFRTATTAAFDLLAEIGRDCTGAIQLMPHGERPPPVQHITAEPLDDAGIAAVLRGLGAAPLPGQGGSDDAFRISIAGAQEKTALLRYHGRWCRPHGTTPTTHIFKLPLGLVGNMRADMSASVENEWLCGELLRAFGLPVARAEIARFEDQKALIVERFDRQLSPDGRWWMRLPQEDLCQALGLPPTRKYESDGGPGMRRILELLRQSAQPEDRATFLRTQIAFWLLAATDGHAKNFSLHLERGGRFRLTPLYDVLSVYPILGRSAGALDPHDAKLAMAVVGKNRHYRLLDIRRSHWNAMARACGFAEGADAWIDALVQRVPQALHEVSALLPDGFPARVRESVFAGIEAAAKRIAAMPS</sequence>
<keyword evidence="2 6" id="KW-0808">Transferase</keyword>
<dbReference type="EC" id="2.7.11.1" evidence="6"/>
<dbReference type="InterPro" id="IPR012893">
    <property type="entry name" value="HipA-like_C"/>
</dbReference>
<feature type="domain" description="HipA-like C-terminal" evidence="4">
    <location>
        <begin position="152"/>
        <end position="402"/>
    </location>
</feature>
<evidence type="ECO:0000256" key="2">
    <source>
        <dbReference type="ARBA" id="ARBA00022679"/>
    </source>
</evidence>
<gene>
    <name evidence="6" type="ORF">HNQ52_001285</name>
</gene>
<dbReference type="EMBL" id="JACHHP010000002">
    <property type="protein sequence ID" value="MBB5207756.1"/>
    <property type="molecule type" value="Genomic_DNA"/>
</dbReference>
<evidence type="ECO:0000256" key="1">
    <source>
        <dbReference type="ARBA" id="ARBA00010164"/>
    </source>
</evidence>
<dbReference type="InterPro" id="IPR017508">
    <property type="entry name" value="HipA_N1"/>
</dbReference>
<reference evidence="6 7" key="1">
    <citation type="submission" date="2020-08" db="EMBL/GenBank/DDBJ databases">
        <title>Genomic Encyclopedia of Type Strains, Phase IV (KMG-IV): sequencing the most valuable type-strain genomes for metagenomic binning, comparative biology and taxonomic classification.</title>
        <authorList>
            <person name="Goeker M."/>
        </authorList>
    </citation>
    <scope>NUCLEOTIDE SEQUENCE [LARGE SCALE GENOMIC DNA]</scope>
    <source>
        <strain evidence="6 7">DSM 24163</strain>
    </source>
</reference>
<organism evidence="6 7">
    <name type="scientific">Chiayiivirga flava</name>
    <dbReference type="NCBI Taxonomy" id="659595"/>
    <lineage>
        <taxon>Bacteria</taxon>
        <taxon>Pseudomonadati</taxon>
        <taxon>Pseudomonadota</taxon>
        <taxon>Gammaproteobacteria</taxon>
        <taxon>Lysobacterales</taxon>
        <taxon>Lysobacteraceae</taxon>
        <taxon>Chiayiivirga</taxon>
    </lineage>
</organism>
<dbReference type="RefSeq" id="WP_183960288.1">
    <property type="nucleotide sequence ID" value="NZ_JACHHP010000002.1"/>
</dbReference>
<evidence type="ECO:0000313" key="6">
    <source>
        <dbReference type="EMBL" id="MBB5207756.1"/>
    </source>
</evidence>
<accession>A0A7W8FZ31</accession>
<dbReference type="CDD" id="cd17808">
    <property type="entry name" value="HipA_Ec_like"/>
    <property type="match status" value="1"/>
</dbReference>
<dbReference type="InterPro" id="IPR052028">
    <property type="entry name" value="HipA_Ser/Thr_kinase"/>
</dbReference>
<comment type="similarity">
    <text evidence="1">Belongs to the HipA Ser/Thr kinase family.</text>
</comment>
<dbReference type="Pfam" id="PF13657">
    <property type="entry name" value="Couple_hipA"/>
    <property type="match status" value="1"/>
</dbReference>
<feature type="domain" description="HipA N-terminal subdomain 1" evidence="5">
    <location>
        <begin position="4"/>
        <end position="105"/>
    </location>
</feature>
<comment type="caution">
    <text evidence="6">The sequence shown here is derived from an EMBL/GenBank/DDBJ whole genome shotgun (WGS) entry which is preliminary data.</text>
</comment>
<dbReference type="Pfam" id="PF07804">
    <property type="entry name" value="HipA_C"/>
    <property type="match status" value="1"/>
</dbReference>
<dbReference type="GO" id="GO:0004674">
    <property type="term" value="F:protein serine/threonine kinase activity"/>
    <property type="evidence" value="ECO:0007669"/>
    <property type="project" value="UniProtKB-EC"/>
</dbReference>
<keyword evidence="7" id="KW-1185">Reference proteome</keyword>
<name>A0A7W8FZ31_9GAMM</name>
<protein>
    <submittedName>
        <fullName evidence="6">Serine/threonine-protein kinase HipA</fullName>
        <ecNumber evidence="6">2.7.11.1</ecNumber>
    </submittedName>
</protein>
<evidence type="ECO:0000313" key="7">
    <source>
        <dbReference type="Proteomes" id="UP000521199"/>
    </source>
</evidence>
<dbReference type="PANTHER" id="PTHR37419:SF1">
    <property type="entry name" value="SERINE_THREONINE-PROTEIN KINASE TOXIN HIPA"/>
    <property type="match status" value="1"/>
</dbReference>
<dbReference type="AlphaFoldDB" id="A0A7W8FZ31"/>
<dbReference type="PANTHER" id="PTHR37419">
    <property type="entry name" value="SERINE/THREONINE-PROTEIN KINASE TOXIN HIPA"/>
    <property type="match status" value="1"/>
</dbReference>
<dbReference type="Proteomes" id="UP000521199">
    <property type="component" value="Unassembled WGS sequence"/>
</dbReference>
<dbReference type="NCBIfam" id="TIGR03071">
    <property type="entry name" value="couple_hipA"/>
    <property type="match status" value="1"/>
</dbReference>
<evidence type="ECO:0000259" key="4">
    <source>
        <dbReference type="Pfam" id="PF07804"/>
    </source>
</evidence>
<evidence type="ECO:0000256" key="3">
    <source>
        <dbReference type="ARBA" id="ARBA00022777"/>
    </source>
</evidence>
<proteinExistence type="inferred from homology"/>
<keyword evidence="3 6" id="KW-0418">Kinase</keyword>
<dbReference type="GO" id="GO:0005829">
    <property type="term" value="C:cytosol"/>
    <property type="evidence" value="ECO:0007669"/>
    <property type="project" value="TreeGrafter"/>
</dbReference>